<dbReference type="Proteomes" id="UP001498398">
    <property type="component" value="Unassembled WGS sequence"/>
</dbReference>
<keyword evidence="1" id="KW-0472">Membrane</keyword>
<evidence type="ECO:0000256" key="1">
    <source>
        <dbReference type="SAM" id="Phobius"/>
    </source>
</evidence>
<keyword evidence="1" id="KW-1133">Transmembrane helix</keyword>
<proteinExistence type="predicted"/>
<evidence type="ECO:0000313" key="3">
    <source>
        <dbReference type="Proteomes" id="UP001498398"/>
    </source>
</evidence>
<name>A0ABR1JIH9_9AGAR</name>
<dbReference type="EMBL" id="JBANRG010000017">
    <property type="protein sequence ID" value="KAK7458745.1"/>
    <property type="molecule type" value="Genomic_DNA"/>
</dbReference>
<evidence type="ECO:0000313" key="2">
    <source>
        <dbReference type="EMBL" id="KAK7458745.1"/>
    </source>
</evidence>
<feature type="transmembrane region" description="Helical" evidence="1">
    <location>
        <begin position="52"/>
        <end position="83"/>
    </location>
</feature>
<protein>
    <submittedName>
        <fullName evidence="2">Uncharacterized protein</fullName>
    </submittedName>
</protein>
<accession>A0ABR1JIH9</accession>
<keyword evidence="1" id="KW-0812">Transmembrane</keyword>
<gene>
    <name evidence="2" type="ORF">VKT23_009746</name>
</gene>
<feature type="transmembrane region" description="Helical" evidence="1">
    <location>
        <begin position="12"/>
        <end position="40"/>
    </location>
</feature>
<sequence>MPSDLSPSLPKSVAPAALAGLIAEAVLFGCVILLTIASQYVLLFRPGASKNIIFVIASIVLFALATAHFVIDCVYLFQAFAILDEAQRLAKIATTTNKLDMARVAIYDFATVVGDIVVTYRAWIVWGKSWVLIIPSILLSTASTSKQILLFYCGE</sequence>
<organism evidence="2 3">
    <name type="scientific">Marasmiellus scandens</name>
    <dbReference type="NCBI Taxonomy" id="2682957"/>
    <lineage>
        <taxon>Eukaryota</taxon>
        <taxon>Fungi</taxon>
        <taxon>Dikarya</taxon>
        <taxon>Basidiomycota</taxon>
        <taxon>Agaricomycotina</taxon>
        <taxon>Agaricomycetes</taxon>
        <taxon>Agaricomycetidae</taxon>
        <taxon>Agaricales</taxon>
        <taxon>Marasmiineae</taxon>
        <taxon>Omphalotaceae</taxon>
        <taxon>Marasmiellus</taxon>
    </lineage>
</organism>
<comment type="caution">
    <text evidence="2">The sequence shown here is derived from an EMBL/GenBank/DDBJ whole genome shotgun (WGS) entry which is preliminary data.</text>
</comment>
<reference evidence="2 3" key="1">
    <citation type="submission" date="2024-01" db="EMBL/GenBank/DDBJ databases">
        <title>A draft genome for the cacao thread blight pathogen Marasmiellus scandens.</title>
        <authorList>
            <person name="Baruah I.K."/>
            <person name="Leung J."/>
            <person name="Bukari Y."/>
            <person name="Amoako-Attah I."/>
            <person name="Meinhardt L.W."/>
            <person name="Bailey B.A."/>
            <person name="Cohen S.P."/>
        </authorList>
    </citation>
    <scope>NUCLEOTIDE SEQUENCE [LARGE SCALE GENOMIC DNA]</scope>
    <source>
        <strain evidence="2 3">GH-19</strain>
    </source>
</reference>
<keyword evidence="3" id="KW-1185">Reference proteome</keyword>